<dbReference type="InterPro" id="IPR004925">
    <property type="entry name" value="HpaB/PvcC/4-BUDH"/>
</dbReference>
<dbReference type="EMBL" id="BARV01023831">
    <property type="protein sequence ID" value="GAI41291.1"/>
    <property type="molecule type" value="Genomic_DNA"/>
</dbReference>
<dbReference type="AlphaFoldDB" id="X1PFM6"/>
<organism evidence="2">
    <name type="scientific">marine sediment metagenome</name>
    <dbReference type="NCBI Taxonomy" id="412755"/>
    <lineage>
        <taxon>unclassified sequences</taxon>
        <taxon>metagenomes</taxon>
        <taxon>ecological metagenomes</taxon>
    </lineage>
</organism>
<name>X1PFM6_9ZZZZ</name>
<accession>X1PFM6</accession>
<dbReference type="GO" id="GO:0016627">
    <property type="term" value="F:oxidoreductase activity, acting on the CH-CH group of donors"/>
    <property type="evidence" value="ECO:0007669"/>
    <property type="project" value="InterPro"/>
</dbReference>
<comment type="caution">
    <text evidence="2">The sequence shown here is derived from an EMBL/GenBank/DDBJ whole genome shotgun (WGS) entry which is preliminary data.</text>
</comment>
<proteinExistence type="predicted"/>
<dbReference type="InterPro" id="IPR009100">
    <property type="entry name" value="AcylCoA_DH/oxidase_NM_dom_sf"/>
</dbReference>
<gene>
    <name evidence="2" type="ORF">S06H3_39025</name>
</gene>
<dbReference type="SUPFAM" id="SSF56645">
    <property type="entry name" value="Acyl-CoA dehydrogenase NM domain-like"/>
    <property type="match status" value="1"/>
</dbReference>
<evidence type="ECO:0000259" key="1">
    <source>
        <dbReference type="Pfam" id="PF11794"/>
    </source>
</evidence>
<dbReference type="Gene3D" id="1.10.3140.10">
    <property type="entry name" value="4-hydroxybutyryl-coa dehydratase, domain 1"/>
    <property type="match status" value="1"/>
</dbReference>
<protein>
    <recommendedName>
        <fullName evidence="1">HpaB/PvcC/4-BUDH N-terminal domain-containing protein</fullName>
    </recommendedName>
</protein>
<feature type="non-terminal residue" evidence="2">
    <location>
        <position position="64"/>
    </location>
</feature>
<dbReference type="PANTHER" id="PTHR36117:SF3">
    <property type="entry name" value="4-HYDROXYPHENYLACETATE 3-MONOOXYGENASE-RELATED"/>
    <property type="match status" value="1"/>
</dbReference>
<evidence type="ECO:0000313" key="2">
    <source>
        <dbReference type="EMBL" id="GAI41291.1"/>
    </source>
</evidence>
<feature type="domain" description="HpaB/PvcC/4-BUDH N-terminal" evidence="1">
    <location>
        <begin position="3"/>
        <end position="64"/>
    </location>
</feature>
<dbReference type="Pfam" id="PF11794">
    <property type="entry name" value="HpaB_N"/>
    <property type="match status" value="1"/>
</dbReference>
<reference evidence="2" key="1">
    <citation type="journal article" date="2014" name="Front. Microbiol.">
        <title>High frequency of phylogenetically diverse reductive dehalogenase-homologous genes in deep subseafloor sedimentary metagenomes.</title>
        <authorList>
            <person name="Kawai M."/>
            <person name="Futagami T."/>
            <person name="Toyoda A."/>
            <person name="Takaki Y."/>
            <person name="Nishi S."/>
            <person name="Hori S."/>
            <person name="Arai W."/>
            <person name="Tsubouchi T."/>
            <person name="Morono Y."/>
            <person name="Uchiyama I."/>
            <person name="Ito T."/>
            <person name="Fujiyama A."/>
            <person name="Inagaki F."/>
            <person name="Takami H."/>
        </authorList>
    </citation>
    <scope>NUCLEOTIDE SEQUENCE</scope>
    <source>
        <strain evidence="2">Expedition CK06-06</strain>
    </source>
</reference>
<sequence length="64" mass="7246">MKTKEEYIASLRKLKLEVYMFGERVNNVVDHPIIRPSMNAVAATYELAHGDVMTATSHLTGKRI</sequence>
<dbReference type="PANTHER" id="PTHR36117">
    <property type="entry name" value="4-HYDROXYPHENYLACETATE 3-MONOOXYGENASE-RELATED"/>
    <property type="match status" value="1"/>
</dbReference>
<dbReference type="InterPro" id="IPR024674">
    <property type="entry name" value="HpaB/PvcC/4-BUDH_N"/>
</dbReference>